<keyword evidence="8 26" id="KW-0732">Signal</keyword>
<evidence type="ECO:0000313" key="31">
    <source>
        <dbReference type="EMBL" id="CAJ1050591.1"/>
    </source>
</evidence>
<accession>A0AAV1EPB6</accession>
<evidence type="ECO:0000256" key="4">
    <source>
        <dbReference type="ARBA" id="ARBA00022553"/>
    </source>
</evidence>
<dbReference type="SUPFAM" id="SSF49265">
    <property type="entry name" value="Fibronectin type III"/>
    <property type="match status" value="1"/>
</dbReference>
<dbReference type="InterPro" id="IPR050449">
    <property type="entry name" value="Ephrin_rcpt_TKs"/>
</dbReference>
<feature type="binding site" evidence="22">
    <location>
        <begin position="617"/>
        <end position="625"/>
    </location>
    <ligand>
        <name>ATP</name>
        <dbReference type="ChEBI" id="CHEBI:30616"/>
    </ligand>
</feature>
<dbReference type="InterPro" id="IPR009030">
    <property type="entry name" value="Growth_fac_rcpt_cys_sf"/>
</dbReference>
<dbReference type="PROSITE" id="PS00107">
    <property type="entry name" value="PROTEIN_KINASE_ATP"/>
    <property type="match status" value="1"/>
</dbReference>
<evidence type="ECO:0000256" key="17">
    <source>
        <dbReference type="ARBA" id="ARBA00023137"/>
    </source>
</evidence>
<dbReference type="GO" id="GO:0007155">
    <property type="term" value="P:cell adhesion"/>
    <property type="evidence" value="ECO:0007669"/>
    <property type="project" value="UniProtKB-KW"/>
</dbReference>
<dbReference type="SMART" id="SM00219">
    <property type="entry name" value="TyrKc"/>
    <property type="match status" value="1"/>
</dbReference>
<feature type="chain" id="PRO_5043404462" description="receptor protein-tyrosine kinase" evidence="26">
    <location>
        <begin position="20"/>
        <end position="974"/>
    </location>
</feature>
<dbReference type="PROSITE" id="PS00790">
    <property type="entry name" value="RECEPTOR_TYR_KIN_V_1"/>
    <property type="match status" value="1"/>
</dbReference>
<dbReference type="FunFam" id="1.10.150.50:FF:000029">
    <property type="entry name" value="Ephrin type-A receptor 1"/>
    <property type="match status" value="1"/>
</dbReference>
<dbReference type="Gene3D" id="2.10.50.10">
    <property type="entry name" value="Tumor Necrosis Factor Receptor, subunit A, domain 2"/>
    <property type="match status" value="1"/>
</dbReference>
<dbReference type="FunFam" id="1.10.510.10:FF:000019">
    <property type="entry name" value="Ephrin type-A receptor 5"/>
    <property type="match status" value="1"/>
</dbReference>
<dbReference type="GO" id="GO:0005005">
    <property type="term" value="F:transmembrane-ephrin receptor activity"/>
    <property type="evidence" value="ECO:0007669"/>
    <property type="project" value="TreeGrafter"/>
</dbReference>
<dbReference type="GO" id="GO:0005524">
    <property type="term" value="F:ATP binding"/>
    <property type="evidence" value="ECO:0007669"/>
    <property type="project" value="UniProtKB-UniRule"/>
</dbReference>
<evidence type="ECO:0000256" key="7">
    <source>
        <dbReference type="ARBA" id="ARBA00022692"/>
    </source>
</evidence>
<evidence type="ECO:0000256" key="24">
    <source>
        <dbReference type="PROSITE-ProRule" id="PRU10141"/>
    </source>
</evidence>
<dbReference type="InterPro" id="IPR008266">
    <property type="entry name" value="Tyr_kinase_AS"/>
</dbReference>
<dbReference type="InterPro" id="IPR001426">
    <property type="entry name" value="Tyr_kinase_rcpt_V_CS"/>
</dbReference>
<dbReference type="AlphaFoldDB" id="A0AAV1EPB6"/>
<proteinExistence type="predicted"/>
<dbReference type="Gene3D" id="2.60.40.1770">
    <property type="entry name" value="ephrin a2 ectodomain"/>
    <property type="match status" value="1"/>
</dbReference>
<evidence type="ECO:0000256" key="26">
    <source>
        <dbReference type="SAM" id="SignalP"/>
    </source>
</evidence>
<feature type="disulfide bond" evidence="23">
    <location>
        <begin position="103"/>
        <end position="113"/>
    </location>
</feature>
<keyword evidence="6" id="KW-0808">Transferase</keyword>
<evidence type="ECO:0000256" key="15">
    <source>
        <dbReference type="ARBA" id="ARBA00022989"/>
    </source>
</evidence>
<dbReference type="PRINTS" id="PR00109">
    <property type="entry name" value="TYRKINASE"/>
</dbReference>
<name>A0AAV1EPB6_XYRNO</name>
<evidence type="ECO:0000256" key="20">
    <source>
        <dbReference type="ARBA" id="ARBA00051243"/>
    </source>
</evidence>
<comment type="subcellular location">
    <subcellularLocation>
        <location evidence="1">Cell membrane</location>
        <topology evidence="1">Single-pass type I membrane protein</topology>
    </subcellularLocation>
</comment>
<dbReference type="InterPro" id="IPR027936">
    <property type="entry name" value="Eph_TM"/>
</dbReference>
<dbReference type="InterPro" id="IPR008979">
    <property type="entry name" value="Galactose-bd-like_sf"/>
</dbReference>
<feature type="domain" description="Fibronectin type-III" evidence="29">
    <location>
        <begin position="427"/>
        <end position="525"/>
    </location>
</feature>
<evidence type="ECO:0000256" key="10">
    <source>
        <dbReference type="ARBA" id="ARBA00022741"/>
    </source>
</evidence>
<evidence type="ECO:0000259" key="30">
    <source>
        <dbReference type="PROSITE" id="PS51550"/>
    </source>
</evidence>
<dbReference type="EMBL" id="OY660865">
    <property type="protein sequence ID" value="CAJ1050591.1"/>
    <property type="molecule type" value="Genomic_DNA"/>
</dbReference>
<evidence type="ECO:0000259" key="27">
    <source>
        <dbReference type="PROSITE" id="PS50011"/>
    </source>
</evidence>
<dbReference type="SUPFAM" id="SSF49785">
    <property type="entry name" value="Galactose-binding domain-like"/>
    <property type="match status" value="1"/>
</dbReference>
<dbReference type="InterPro" id="IPR001090">
    <property type="entry name" value="Ephrin_rcpt_lig-bd_dom"/>
</dbReference>
<keyword evidence="3" id="KW-1003">Cell membrane</keyword>
<dbReference type="InterPro" id="IPR001660">
    <property type="entry name" value="SAM"/>
</dbReference>
<evidence type="ECO:0000256" key="1">
    <source>
        <dbReference type="ARBA" id="ARBA00004251"/>
    </source>
</evidence>
<dbReference type="PROSITE" id="PS50011">
    <property type="entry name" value="PROTEIN_KINASE_DOM"/>
    <property type="match status" value="1"/>
</dbReference>
<dbReference type="InterPro" id="IPR016257">
    <property type="entry name" value="Tyr_kinase_ephrin_rcpt"/>
</dbReference>
<dbReference type="PROSITE" id="PS00109">
    <property type="entry name" value="PROTEIN_KINASE_TYR"/>
    <property type="match status" value="1"/>
</dbReference>
<dbReference type="InterPro" id="IPR013761">
    <property type="entry name" value="SAM/pointed_sf"/>
</dbReference>
<evidence type="ECO:0000256" key="5">
    <source>
        <dbReference type="ARBA" id="ARBA00022657"/>
    </source>
</evidence>
<dbReference type="InterPro" id="IPR017441">
    <property type="entry name" value="Protein_kinase_ATP_BS"/>
</dbReference>
<dbReference type="Gene3D" id="3.30.200.20">
    <property type="entry name" value="Phosphorylase Kinase, domain 1"/>
    <property type="match status" value="1"/>
</dbReference>
<comment type="catalytic activity">
    <reaction evidence="20">
        <text>L-tyrosyl-[protein] + ATP = O-phospho-L-tyrosyl-[protein] + ADP + H(+)</text>
        <dbReference type="Rhea" id="RHEA:10596"/>
        <dbReference type="Rhea" id="RHEA-COMP:10136"/>
        <dbReference type="Rhea" id="RHEA-COMP:20101"/>
        <dbReference type="ChEBI" id="CHEBI:15378"/>
        <dbReference type="ChEBI" id="CHEBI:30616"/>
        <dbReference type="ChEBI" id="CHEBI:46858"/>
        <dbReference type="ChEBI" id="CHEBI:61978"/>
        <dbReference type="ChEBI" id="CHEBI:456216"/>
        <dbReference type="EC" id="2.7.10.1"/>
    </reaction>
</comment>
<keyword evidence="13" id="KW-0832">Ubl conjugation</keyword>
<keyword evidence="17" id="KW-0829">Tyrosine-protein kinase</keyword>
<dbReference type="Pfam" id="PF14575">
    <property type="entry name" value="EphA2_TM"/>
    <property type="match status" value="1"/>
</dbReference>
<dbReference type="Pfam" id="PF25599">
    <property type="entry name" value="Ephrin_CRD"/>
    <property type="match status" value="1"/>
</dbReference>
<evidence type="ECO:0000256" key="14">
    <source>
        <dbReference type="ARBA" id="ARBA00022889"/>
    </source>
</evidence>
<dbReference type="Proteomes" id="UP001178508">
    <property type="component" value="Chromosome 2"/>
</dbReference>
<dbReference type="InterPro" id="IPR020635">
    <property type="entry name" value="Tyr_kinase_cat_dom"/>
</dbReference>
<dbReference type="InterPro" id="IPR011009">
    <property type="entry name" value="Kinase-like_dom_sf"/>
</dbReference>
<feature type="domain" description="Fibronectin type-III" evidence="29">
    <location>
        <begin position="317"/>
        <end position="421"/>
    </location>
</feature>
<keyword evidence="5" id="KW-0037">Angiogenesis</keyword>
<dbReference type="Pfam" id="PF00041">
    <property type="entry name" value="fn3"/>
    <property type="match status" value="1"/>
</dbReference>
<dbReference type="SMART" id="SM00615">
    <property type="entry name" value="EPH_lbd"/>
    <property type="match status" value="1"/>
</dbReference>
<dbReference type="Gene3D" id="1.10.510.10">
    <property type="entry name" value="Transferase(Phosphotransferase) domain 1"/>
    <property type="match status" value="1"/>
</dbReference>
<dbReference type="SUPFAM" id="SSF56112">
    <property type="entry name" value="Protein kinase-like (PK-like)"/>
    <property type="match status" value="1"/>
</dbReference>
<dbReference type="Pfam" id="PF01404">
    <property type="entry name" value="Ephrin_lbd"/>
    <property type="match status" value="1"/>
</dbReference>
<evidence type="ECO:0000256" key="16">
    <source>
        <dbReference type="ARBA" id="ARBA00023136"/>
    </source>
</evidence>
<dbReference type="PROSITE" id="PS50853">
    <property type="entry name" value="FN3"/>
    <property type="match status" value="2"/>
</dbReference>
<evidence type="ECO:0000256" key="19">
    <source>
        <dbReference type="ARBA" id="ARBA00023180"/>
    </source>
</evidence>
<dbReference type="InterPro" id="IPR013783">
    <property type="entry name" value="Ig-like_fold"/>
</dbReference>
<evidence type="ECO:0000259" key="29">
    <source>
        <dbReference type="PROSITE" id="PS50853"/>
    </source>
</evidence>
<feature type="active site" description="Proton acceptor" evidence="21">
    <location>
        <position position="736"/>
    </location>
</feature>
<organism evidence="31 32">
    <name type="scientific">Xyrichtys novacula</name>
    <name type="common">Pearly razorfish</name>
    <name type="synonym">Hemipteronotus novacula</name>
    <dbReference type="NCBI Taxonomy" id="13765"/>
    <lineage>
        <taxon>Eukaryota</taxon>
        <taxon>Metazoa</taxon>
        <taxon>Chordata</taxon>
        <taxon>Craniata</taxon>
        <taxon>Vertebrata</taxon>
        <taxon>Euteleostomi</taxon>
        <taxon>Actinopterygii</taxon>
        <taxon>Neopterygii</taxon>
        <taxon>Teleostei</taxon>
        <taxon>Neoteleostei</taxon>
        <taxon>Acanthomorphata</taxon>
        <taxon>Eupercaria</taxon>
        <taxon>Labriformes</taxon>
        <taxon>Labridae</taxon>
        <taxon>Xyrichtys</taxon>
    </lineage>
</organism>
<feature type="domain" description="SAM" evidence="28">
    <location>
        <begin position="901"/>
        <end position="965"/>
    </location>
</feature>
<gene>
    <name evidence="31" type="ORF">XNOV1_A013804</name>
</gene>
<keyword evidence="18 31" id="KW-0675">Receptor</keyword>
<dbReference type="FunFam" id="2.60.40.10:FF:002007">
    <property type="entry name" value="Eph receptor A2 a"/>
    <property type="match status" value="1"/>
</dbReference>
<dbReference type="FunFam" id="3.30.200.20:FF:000143">
    <property type="entry name" value="Ephrin type-B receptor 6"/>
    <property type="match status" value="1"/>
</dbReference>
<evidence type="ECO:0000256" key="21">
    <source>
        <dbReference type="PIRSR" id="PIRSR000666-1"/>
    </source>
</evidence>
<evidence type="ECO:0000256" key="25">
    <source>
        <dbReference type="SAM" id="Phobius"/>
    </source>
</evidence>
<reference evidence="31" key="1">
    <citation type="submission" date="2023-08" db="EMBL/GenBank/DDBJ databases">
        <authorList>
            <person name="Alioto T."/>
            <person name="Alioto T."/>
            <person name="Gomez Garrido J."/>
        </authorList>
    </citation>
    <scope>NUCLEOTIDE SEQUENCE</scope>
</reference>
<dbReference type="Gene3D" id="2.60.120.260">
    <property type="entry name" value="Galactose-binding domain-like"/>
    <property type="match status" value="1"/>
</dbReference>
<dbReference type="FunFam" id="2.10.50.10:FF:000001">
    <property type="entry name" value="Ephrin type-A receptor 5"/>
    <property type="match status" value="1"/>
</dbReference>
<dbReference type="FunFam" id="2.60.40.10:FF:000059">
    <property type="entry name" value="Ephrin type-A receptor 6"/>
    <property type="match status" value="1"/>
</dbReference>
<feature type="domain" description="Eph LBD" evidence="30">
    <location>
        <begin position="25"/>
        <end position="199"/>
    </location>
</feature>
<dbReference type="InterPro" id="IPR003961">
    <property type="entry name" value="FN3_dom"/>
</dbReference>
<dbReference type="Gene3D" id="2.60.40.10">
    <property type="entry name" value="Immunoglobulins"/>
    <property type="match status" value="2"/>
</dbReference>
<dbReference type="Pfam" id="PF07714">
    <property type="entry name" value="PK_Tyr_Ser-Thr"/>
    <property type="match status" value="1"/>
</dbReference>
<dbReference type="InterPro" id="IPR036116">
    <property type="entry name" value="FN3_sf"/>
</dbReference>
<evidence type="ECO:0000256" key="2">
    <source>
        <dbReference type="ARBA" id="ARBA00011902"/>
    </source>
</evidence>
<feature type="signal peptide" evidence="26">
    <location>
        <begin position="1"/>
        <end position="19"/>
    </location>
</feature>
<keyword evidence="15 25" id="KW-1133">Transmembrane helix</keyword>
<keyword evidence="16 25" id="KW-0472">Membrane</keyword>
<dbReference type="CDD" id="cd00063">
    <property type="entry name" value="FN3"/>
    <property type="match status" value="2"/>
</dbReference>
<dbReference type="Gene3D" id="1.10.150.50">
    <property type="entry name" value="Transcription Factor, Ets-1"/>
    <property type="match status" value="1"/>
</dbReference>
<dbReference type="PIRSF" id="PIRSF000666">
    <property type="entry name" value="TyrPK_ephrin_receptor"/>
    <property type="match status" value="1"/>
</dbReference>
<dbReference type="EC" id="2.7.10.1" evidence="2"/>
<feature type="disulfide bond" evidence="23">
    <location>
        <begin position="67"/>
        <end position="181"/>
    </location>
</feature>
<keyword evidence="12 22" id="KW-0067">ATP-binding</keyword>
<dbReference type="GO" id="GO:0001525">
    <property type="term" value="P:angiogenesis"/>
    <property type="evidence" value="ECO:0007669"/>
    <property type="project" value="UniProtKB-KW"/>
</dbReference>
<keyword evidence="10 22" id="KW-0547">Nucleotide-binding</keyword>
<dbReference type="GO" id="GO:0030425">
    <property type="term" value="C:dendrite"/>
    <property type="evidence" value="ECO:0007669"/>
    <property type="project" value="TreeGrafter"/>
</dbReference>
<dbReference type="PROSITE" id="PS50105">
    <property type="entry name" value="SAM_DOMAIN"/>
    <property type="match status" value="1"/>
</dbReference>
<keyword evidence="23" id="KW-1015">Disulfide bond</keyword>
<keyword evidence="9" id="KW-0677">Repeat</keyword>
<evidence type="ECO:0000256" key="22">
    <source>
        <dbReference type="PIRSR" id="PIRSR000666-2"/>
    </source>
</evidence>
<dbReference type="PANTHER" id="PTHR46877:SF20">
    <property type="entry name" value="RECEPTOR PROTEIN-TYROSINE KINASE"/>
    <property type="match status" value="1"/>
</dbReference>
<sequence length="974" mass="108141">MELRRVNFFLFLFINQVFTSLQSKEQVLLDMSASGSELGWLTSPNEDGWEIVQTVVNGSLLYTYSVCGIDSSEQDNWLRTTFIQRRPGTSRVSVELRFVVRDCNTFEGASVACKETFNLYISEADADVGTNFRKGQFRKVATIAPDEVTRGRVLKVNTETRTVGPLSRRGFYLAFQDMGACVALLSVRVYYKTCPSTVQSLAAFPETVADALREVEGACVENAVSQTTPRIYCSAEGEWVVPVGQCQCLAGYETTGDSCQACKPGYFKPSVSSLLCQVCPDNTKPSTAGATECECEDGFFRSPTDSPTSACSAPPSAPRDLIPTTLSAEGRLQLSWSPPLVTGGRGDLTYSVVCELCEGTSCIVCGEKIRFEPGPTDLQDTKVIISELDSHLNYTFTVEAHSGVSQFGTTRPAASITTALDYTDPPKVTLIHLDDRSPTSLSLSWSLSRRPPAHINHRYELMYRRKDDDGERDVTTYTVLILEKSSVQINDLTPDTTYMFRVQAMSPEGNPGSYSVEHEFHTSPLAESQVQNNSTMVMGAVVGVAVILLVVVAVLLLRKRRLSARGRGGPEDPYFSTDQLKPLKTYVDPHMYEDPNIAIHKFVTEIDSNAISKQKVIGVGEFGEVFRGVMKTPSRGEVAVAIKTLKPGYSEKQRQDFLSEASIMGQFSHPNIIRLEGVVTKFKHAMIVTEYMENGALDTYLKDRDGEIPSYQLGGMLRGIAAGMKYLSDMSYVHRDLAARNVLVNSNLECKVSDFGLSRVLEDDAEGTYTTRGGKIPIRWTAPEAIAYRKFTSASDVWSFGIVMWEVMAFGERPYWDMSNHEVMKAINEAFRLPAPMDCPSAIYQLMLQCWQHDRSKRPRFSDIVNILDKLLRSPESLKTIADFDPRVSIRLPSTSGCDGTMFRSVPEWLESIKMSQYNESFARAGITSMEQVLALRHEDIRNIGVRLPGHMKRIAYSILGLKDETSSLSVFAV</sequence>
<keyword evidence="7 25" id="KW-0812">Transmembrane</keyword>
<dbReference type="PANTHER" id="PTHR46877">
    <property type="entry name" value="EPH RECEPTOR A5"/>
    <property type="match status" value="1"/>
</dbReference>
<dbReference type="InterPro" id="IPR001245">
    <property type="entry name" value="Ser-Thr/Tyr_kinase_cat_dom"/>
</dbReference>
<dbReference type="InterPro" id="IPR000719">
    <property type="entry name" value="Prot_kinase_dom"/>
</dbReference>
<evidence type="ECO:0000259" key="28">
    <source>
        <dbReference type="PROSITE" id="PS50105"/>
    </source>
</evidence>
<feature type="domain" description="Protein kinase" evidence="27">
    <location>
        <begin position="611"/>
        <end position="872"/>
    </location>
</feature>
<dbReference type="InterPro" id="IPR002049">
    <property type="entry name" value="LE_dom"/>
</dbReference>
<dbReference type="PROSITE" id="PS00791">
    <property type="entry name" value="RECEPTOR_TYR_KIN_V_2"/>
    <property type="match status" value="1"/>
</dbReference>
<dbReference type="GO" id="GO:0007411">
    <property type="term" value="P:axon guidance"/>
    <property type="evidence" value="ECO:0007669"/>
    <property type="project" value="TreeGrafter"/>
</dbReference>
<evidence type="ECO:0000256" key="13">
    <source>
        <dbReference type="ARBA" id="ARBA00022843"/>
    </source>
</evidence>
<dbReference type="GO" id="GO:0005886">
    <property type="term" value="C:plasma membrane"/>
    <property type="evidence" value="ECO:0007669"/>
    <property type="project" value="UniProtKB-SubCell"/>
</dbReference>
<evidence type="ECO:0000256" key="9">
    <source>
        <dbReference type="ARBA" id="ARBA00022737"/>
    </source>
</evidence>
<evidence type="ECO:0000256" key="3">
    <source>
        <dbReference type="ARBA" id="ARBA00022475"/>
    </source>
</evidence>
<protein>
    <recommendedName>
        <fullName evidence="2">receptor protein-tyrosine kinase</fullName>
        <ecNumber evidence="2">2.7.10.1</ecNumber>
    </recommendedName>
</protein>
<dbReference type="SMART" id="SM01411">
    <property type="entry name" value="Ephrin_rec_like"/>
    <property type="match status" value="1"/>
</dbReference>
<evidence type="ECO:0000256" key="8">
    <source>
        <dbReference type="ARBA" id="ARBA00022729"/>
    </source>
</evidence>
<evidence type="ECO:0000313" key="32">
    <source>
        <dbReference type="Proteomes" id="UP001178508"/>
    </source>
</evidence>
<dbReference type="SUPFAM" id="SSF57184">
    <property type="entry name" value="Growth factor receptor domain"/>
    <property type="match status" value="1"/>
</dbReference>
<dbReference type="FunFam" id="2.60.40.1770:FF:000001">
    <property type="entry name" value="Ephrin type-A receptor 5"/>
    <property type="match status" value="1"/>
</dbReference>
<evidence type="ECO:0000256" key="18">
    <source>
        <dbReference type="ARBA" id="ARBA00023170"/>
    </source>
</evidence>
<dbReference type="SMART" id="SM00060">
    <property type="entry name" value="FN3"/>
    <property type="match status" value="2"/>
</dbReference>
<feature type="binding site" evidence="22 24">
    <location>
        <position position="643"/>
    </location>
    <ligand>
        <name>ATP</name>
        <dbReference type="ChEBI" id="CHEBI:30616"/>
    </ligand>
</feature>
<dbReference type="SMART" id="SM00454">
    <property type="entry name" value="SAM"/>
    <property type="match status" value="1"/>
</dbReference>
<keyword evidence="11" id="KW-0418">Kinase</keyword>
<dbReference type="SUPFAM" id="SSF47769">
    <property type="entry name" value="SAM/Pointed domain"/>
    <property type="match status" value="1"/>
</dbReference>
<dbReference type="FunFam" id="2.60.120.260:FF:000023">
    <property type="entry name" value="Ephrin type-A receptor 2"/>
    <property type="match status" value="1"/>
</dbReference>
<evidence type="ECO:0000256" key="11">
    <source>
        <dbReference type="ARBA" id="ARBA00022777"/>
    </source>
</evidence>
<keyword evidence="19" id="KW-0325">Glycoprotein</keyword>
<evidence type="ECO:0000256" key="6">
    <source>
        <dbReference type="ARBA" id="ARBA00022679"/>
    </source>
</evidence>
<keyword evidence="32" id="KW-1185">Reference proteome</keyword>
<keyword evidence="14" id="KW-0130">Cell adhesion</keyword>
<feature type="transmembrane region" description="Helical" evidence="25">
    <location>
        <begin position="536"/>
        <end position="557"/>
    </location>
</feature>
<evidence type="ECO:0000256" key="23">
    <source>
        <dbReference type="PIRSR" id="PIRSR000666-3"/>
    </source>
</evidence>
<dbReference type="Pfam" id="PF00536">
    <property type="entry name" value="SAM_1"/>
    <property type="match status" value="1"/>
</dbReference>
<dbReference type="PROSITE" id="PS51550">
    <property type="entry name" value="EPH_LBD"/>
    <property type="match status" value="1"/>
</dbReference>
<dbReference type="CDD" id="cd00055">
    <property type="entry name" value="EGF_Lam"/>
    <property type="match status" value="1"/>
</dbReference>
<keyword evidence="4" id="KW-0597">Phosphoprotein</keyword>
<evidence type="ECO:0000256" key="12">
    <source>
        <dbReference type="ARBA" id="ARBA00022840"/>
    </source>
</evidence>